<dbReference type="EMBL" id="BMML01000018">
    <property type="protein sequence ID" value="GGN29877.1"/>
    <property type="molecule type" value="Genomic_DNA"/>
</dbReference>
<dbReference type="PANTHER" id="PTHR43617">
    <property type="entry name" value="L-AMINO ACID N-ACETYLTRANSFERASE"/>
    <property type="match status" value="1"/>
</dbReference>
<evidence type="ECO:0000313" key="4">
    <source>
        <dbReference type="Proteomes" id="UP000653411"/>
    </source>
</evidence>
<protein>
    <submittedName>
        <fullName evidence="3">N-acetyltransferase</fullName>
    </submittedName>
</protein>
<comment type="caution">
    <text evidence="3">The sequence shown here is derived from an EMBL/GenBank/DDBJ whole genome shotgun (WGS) entry which is preliminary data.</text>
</comment>
<dbReference type="InterPro" id="IPR016181">
    <property type="entry name" value="Acyl_CoA_acyltransferase"/>
</dbReference>
<feature type="region of interest" description="Disordered" evidence="1">
    <location>
        <begin position="1"/>
        <end position="21"/>
    </location>
</feature>
<name>A0A918CUL1_9ACTN</name>
<feature type="domain" description="N-acetyltransferase" evidence="2">
    <location>
        <begin position="21"/>
        <end position="185"/>
    </location>
</feature>
<dbReference type="AlphaFoldDB" id="A0A918CUL1"/>
<accession>A0A918CUL1</accession>
<dbReference type="SUPFAM" id="SSF55729">
    <property type="entry name" value="Acyl-CoA N-acyltransferases (Nat)"/>
    <property type="match status" value="1"/>
</dbReference>
<dbReference type="InterPro" id="IPR050276">
    <property type="entry name" value="MshD_Acetyltransferase"/>
</dbReference>
<dbReference type="Pfam" id="PF00583">
    <property type="entry name" value="Acetyltransf_1"/>
    <property type="match status" value="1"/>
</dbReference>
<organism evidence="3 4">
    <name type="scientific">Streptomyces fuscichromogenes</name>
    <dbReference type="NCBI Taxonomy" id="1324013"/>
    <lineage>
        <taxon>Bacteria</taxon>
        <taxon>Bacillati</taxon>
        <taxon>Actinomycetota</taxon>
        <taxon>Actinomycetes</taxon>
        <taxon>Kitasatosporales</taxon>
        <taxon>Streptomycetaceae</taxon>
        <taxon>Streptomyces</taxon>
    </lineage>
</organism>
<reference evidence="3" key="2">
    <citation type="submission" date="2020-09" db="EMBL/GenBank/DDBJ databases">
        <authorList>
            <person name="Sun Q."/>
            <person name="Zhou Y."/>
        </authorList>
    </citation>
    <scope>NUCLEOTIDE SEQUENCE</scope>
    <source>
        <strain evidence="3">CGMCC 4.7110</strain>
    </source>
</reference>
<evidence type="ECO:0000256" key="1">
    <source>
        <dbReference type="SAM" id="MobiDB-lite"/>
    </source>
</evidence>
<gene>
    <name evidence="3" type="ORF">GCM10011578_066560</name>
</gene>
<dbReference type="Gene3D" id="3.40.630.30">
    <property type="match status" value="1"/>
</dbReference>
<dbReference type="Proteomes" id="UP000653411">
    <property type="component" value="Unassembled WGS sequence"/>
</dbReference>
<dbReference type="GO" id="GO:0016747">
    <property type="term" value="F:acyltransferase activity, transferring groups other than amino-acyl groups"/>
    <property type="evidence" value="ECO:0007669"/>
    <property type="project" value="InterPro"/>
</dbReference>
<dbReference type="CDD" id="cd04301">
    <property type="entry name" value="NAT_SF"/>
    <property type="match status" value="1"/>
</dbReference>
<evidence type="ECO:0000259" key="2">
    <source>
        <dbReference type="PROSITE" id="PS51186"/>
    </source>
</evidence>
<evidence type="ECO:0000313" key="3">
    <source>
        <dbReference type="EMBL" id="GGN29877.1"/>
    </source>
</evidence>
<dbReference type="PANTHER" id="PTHR43617:SF2">
    <property type="entry name" value="UPF0039 PROTEIN SLL0451"/>
    <property type="match status" value="1"/>
</dbReference>
<proteinExistence type="predicted"/>
<keyword evidence="4" id="KW-1185">Reference proteome</keyword>
<reference evidence="3" key="1">
    <citation type="journal article" date="2014" name="Int. J. Syst. Evol. Microbiol.">
        <title>Complete genome sequence of Corynebacterium casei LMG S-19264T (=DSM 44701T), isolated from a smear-ripened cheese.</title>
        <authorList>
            <consortium name="US DOE Joint Genome Institute (JGI-PGF)"/>
            <person name="Walter F."/>
            <person name="Albersmeier A."/>
            <person name="Kalinowski J."/>
            <person name="Ruckert C."/>
        </authorList>
    </citation>
    <scope>NUCLEOTIDE SEQUENCE</scope>
    <source>
        <strain evidence="3">CGMCC 4.7110</strain>
    </source>
</reference>
<sequence>MVHYGRMSAPTRPPAPGGPSLRIRPMTLDDCDRVSEIRVRGWQYAYRGLMPQPFLDGLSVERDAERRRARFRDGGDGVTELVAERGGTIVGWAAHGPYRDGEVRTGDAELYAIYVDAAHLGTGSGRALLATALEQCAGYPRVYLWVLKGNARARRFYEIAGFAADGAEEPYEVGGVPVPEVRYVRERGVTSA</sequence>
<dbReference type="InterPro" id="IPR000182">
    <property type="entry name" value="GNAT_dom"/>
</dbReference>
<dbReference type="PROSITE" id="PS51186">
    <property type="entry name" value="GNAT"/>
    <property type="match status" value="1"/>
</dbReference>